<accession>U5CYY0</accession>
<dbReference type="HOGENOM" id="CLU_2079024_0_0_1"/>
<dbReference type="EMBL" id="KI392088">
    <property type="protein sequence ID" value="ERN18521.1"/>
    <property type="molecule type" value="Genomic_DNA"/>
</dbReference>
<name>U5CYY0_AMBTC</name>
<feature type="non-terminal residue" evidence="1">
    <location>
        <position position="118"/>
    </location>
</feature>
<gene>
    <name evidence="1" type="ORF">AMTR_s00065p00049290</name>
</gene>
<protein>
    <submittedName>
        <fullName evidence="1">Uncharacterized protein</fullName>
    </submittedName>
</protein>
<evidence type="ECO:0000313" key="2">
    <source>
        <dbReference type="Proteomes" id="UP000017836"/>
    </source>
</evidence>
<evidence type="ECO:0000313" key="1">
    <source>
        <dbReference type="EMBL" id="ERN18521.1"/>
    </source>
</evidence>
<sequence length="118" mass="13602">ECYVFKDYIEQQFIKRDFRINEAPQESQELIVNTILVRAKTSRFVFAANYCSGARSIRCITKVRVQRTVIAIQLLDEEVQAAEPMELSSESGYDIVAHLKKILAMLSIYDLLKILPNM</sequence>
<reference evidence="2" key="1">
    <citation type="journal article" date="2013" name="Science">
        <title>The Amborella genome and the evolution of flowering plants.</title>
        <authorList>
            <consortium name="Amborella Genome Project"/>
        </authorList>
    </citation>
    <scope>NUCLEOTIDE SEQUENCE [LARGE SCALE GENOMIC DNA]</scope>
</reference>
<proteinExistence type="predicted"/>
<dbReference type="AlphaFoldDB" id="U5CYY0"/>
<keyword evidence="2" id="KW-1185">Reference proteome</keyword>
<dbReference type="Proteomes" id="UP000017836">
    <property type="component" value="Unassembled WGS sequence"/>
</dbReference>
<organism evidence="1 2">
    <name type="scientific">Amborella trichopoda</name>
    <dbReference type="NCBI Taxonomy" id="13333"/>
    <lineage>
        <taxon>Eukaryota</taxon>
        <taxon>Viridiplantae</taxon>
        <taxon>Streptophyta</taxon>
        <taxon>Embryophyta</taxon>
        <taxon>Tracheophyta</taxon>
        <taxon>Spermatophyta</taxon>
        <taxon>Magnoliopsida</taxon>
        <taxon>Amborellales</taxon>
        <taxon>Amborellaceae</taxon>
        <taxon>Amborella</taxon>
    </lineage>
</organism>
<feature type="non-terminal residue" evidence="1">
    <location>
        <position position="1"/>
    </location>
</feature>
<dbReference type="Gramene" id="ERN18521">
    <property type="protein sequence ID" value="ERN18521"/>
    <property type="gene ID" value="AMTR_s00065p00049290"/>
</dbReference>